<sequence>MADPAATISTNAAGGPEIGPEIPTILKGAMTKKSRVVLGWNHQNDTPNGLRSGKVWGWVSEDDRLQVYDENFNRSKVAGQVRFCGVANFTMVRMFHPYWARRGRAPRDMNSSDKRWCRTQYRQLMRKLRIRNGLPVDDEPDNPIQPDEPEGRPRKKRGRPSKRSRGGRAPRSQGRRQRRREASPVVTGTEEQIPGYAATAPMTVSDDEDSEWNDNIPLAQRNRSGNARPNLGNMRNVINSIFGNSNNTVEEAGEEVQGATDDKVKDEEEIPETAITDNVAAARTSGSRARSIVTPPLNEPWNGAAQAQQQFPTFQENAPALPQLGGDGGDFENLRNALADTLNEFTTDETLQEITQGSTEDSDFMRELEAAATMVETETEVKRDEDRVVNWVSFPITPISEVIVIED</sequence>
<feature type="compositionally biased region" description="Basic residues" evidence="1">
    <location>
        <begin position="153"/>
        <end position="179"/>
    </location>
</feature>
<reference evidence="2 3" key="1">
    <citation type="submission" date="2022-12" db="EMBL/GenBank/DDBJ databases">
        <title>Genomic features and morphological characterization of a novel Knufia sp. strain isolated from spacecraft assembly facility.</title>
        <authorList>
            <person name="Teixeira M."/>
            <person name="Chander A.M."/>
            <person name="Stajich J.E."/>
            <person name="Venkateswaran K."/>
        </authorList>
    </citation>
    <scope>NUCLEOTIDE SEQUENCE [LARGE SCALE GENOMIC DNA]</scope>
    <source>
        <strain evidence="2 3">FJI-L2-BK-P2</strain>
    </source>
</reference>
<feature type="region of interest" description="Disordered" evidence="1">
    <location>
        <begin position="1"/>
        <end position="20"/>
    </location>
</feature>
<dbReference type="AlphaFoldDB" id="A0AAN8E907"/>
<keyword evidence="3" id="KW-1185">Reference proteome</keyword>
<evidence type="ECO:0000313" key="3">
    <source>
        <dbReference type="Proteomes" id="UP001316803"/>
    </source>
</evidence>
<evidence type="ECO:0000256" key="1">
    <source>
        <dbReference type="SAM" id="MobiDB-lite"/>
    </source>
</evidence>
<gene>
    <name evidence="2" type="ORF">OHC33_009795</name>
</gene>
<accession>A0AAN8E907</accession>
<evidence type="ECO:0000313" key="2">
    <source>
        <dbReference type="EMBL" id="KAK5949254.1"/>
    </source>
</evidence>
<organism evidence="2 3">
    <name type="scientific">Knufia fluminis</name>
    <dbReference type="NCBI Taxonomy" id="191047"/>
    <lineage>
        <taxon>Eukaryota</taxon>
        <taxon>Fungi</taxon>
        <taxon>Dikarya</taxon>
        <taxon>Ascomycota</taxon>
        <taxon>Pezizomycotina</taxon>
        <taxon>Eurotiomycetes</taxon>
        <taxon>Chaetothyriomycetidae</taxon>
        <taxon>Chaetothyriales</taxon>
        <taxon>Trichomeriaceae</taxon>
        <taxon>Knufia</taxon>
    </lineage>
</organism>
<proteinExistence type="predicted"/>
<feature type="region of interest" description="Disordered" evidence="1">
    <location>
        <begin position="132"/>
        <end position="231"/>
    </location>
</feature>
<protein>
    <submittedName>
        <fullName evidence="2">Uncharacterized protein</fullName>
    </submittedName>
</protein>
<dbReference type="EMBL" id="JAKLMC020000038">
    <property type="protein sequence ID" value="KAK5949254.1"/>
    <property type="molecule type" value="Genomic_DNA"/>
</dbReference>
<dbReference type="Proteomes" id="UP001316803">
    <property type="component" value="Unassembled WGS sequence"/>
</dbReference>
<comment type="caution">
    <text evidence="2">The sequence shown here is derived from an EMBL/GenBank/DDBJ whole genome shotgun (WGS) entry which is preliminary data.</text>
</comment>
<name>A0AAN8E907_9EURO</name>